<accession>A0A067A1G6</accession>
<keyword evidence="3" id="KW-0813">Transport</keyword>
<keyword evidence="5" id="KW-0812">Transmembrane</keyword>
<dbReference type="GO" id="GO:0015562">
    <property type="term" value="F:efflux transmembrane transporter activity"/>
    <property type="evidence" value="ECO:0007669"/>
    <property type="project" value="InterPro"/>
</dbReference>
<evidence type="ECO:0000256" key="6">
    <source>
        <dbReference type="ARBA" id="ARBA00023136"/>
    </source>
</evidence>
<proteinExistence type="inferred from homology"/>
<reference evidence="9 10" key="1">
    <citation type="submission" date="2014-04" db="EMBL/GenBank/DDBJ databases">
        <title>Draft genome sequence of Hydrogenovibrio marinus MH-110, a model organism for aerobic H2 metabolism.</title>
        <authorList>
            <person name="Cha H.J."/>
            <person name="Jo B.H."/>
            <person name="Hwang B.H."/>
        </authorList>
    </citation>
    <scope>NUCLEOTIDE SEQUENCE [LARGE SCALE GENOMIC DNA]</scope>
    <source>
        <strain evidence="9 10">MH-110</strain>
    </source>
</reference>
<dbReference type="Pfam" id="PF02321">
    <property type="entry name" value="OEP"/>
    <property type="match status" value="2"/>
</dbReference>
<dbReference type="PANTHER" id="PTHR30026">
    <property type="entry name" value="OUTER MEMBRANE PROTEIN TOLC"/>
    <property type="match status" value="1"/>
</dbReference>
<dbReference type="GO" id="GO:0015288">
    <property type="term" value="F:porin activity"/>
    <property type="evidence" value="ECO:0007669"/>
    <property type="project" value="TreeGrafter"/>
</dbReference>
<sequence length="467" mass="51370">MIMPFKPKKIVLSVSAILASTMLMSFSAQAQEYSFGQCVDLTLTQNPEVGASRYRLQQAESALKESDAHRLPQVTLSATAMNSDDALNVFGMKLSQREAKLSDFGFNNSMQFVSDDLNKPGAHSDFNTRLEVMIPVWNGGRVSSYQEQAKAMIQAAQHGDAAVKQMLTYNVYQAYEGVHTARAFVQVAEQAVKAAQSYVETTKNMVEQGIVVKSELLSANVHLSQAMTALEKAQTQEQIAKDNLRMLMNVDDHSSLTVGPRVDLTVPSNDIQKLLDMANNANPQLEASREVVRSSVAAIDASKADNYPSFNIIARGDTHDKNLGFGAQSYTVAGVVSWKLTDFGLTSSKIDQANALANEKQAALQSKENQTKLMVLKAWRSLQVAEKQRDSNKLAVGQAEEAQRLIMKRYKNGVATMTEVLASQAQLDQSRADLVRSTFEINIQKAQLRLATGTMDMRDLQTKSMVN</sequence>
<evidence type="ECO:0000256" key="4">
    <source>
        <dbReference type="ARBA" id="ARBA00022452"/>
    </source>
</evidence>
<keyword evidence="8" id="KW-0732">Signal</keyword>
<dbReference type="PANTHER" id="PTHR30026:SF21">
    <property type="entry name" value="SLR1270 PROTEIN"/>
    <property type="match status" value="1"/>
</dbReference>
<comment type="caution">
    <text evidence="9">The sequence shown here is derived from an EMBL/GenBank/DDBJ whole genome shotgun (WGS) entry which is preliminary data.</text>
</comment>
<dbReference type="Gene3D" id="1.20.1600.10">
    <property type="entry name" value="Outer membrane efflux proteins (OEP)"/>
    <property type="match status" value="1"/>
</dbReference>
<name>A0A067A1G6_HYDMR</name>
<dbReference type="AlphaFoldDB" id="A0A067A1G6"/>
<dbReference type="EMBL" id="JMIU01000001">
    <property type="protein sequence ID" value="KDN96466.1"/>
    <property type="molecule type" value="Genomic_DNA"/>
</dbReference>
<evidence type="ECO:0000313" key="9">
    <source>
        <dbReference type="EMBL" id="KDN96466.1"/>
    </source>
</evidence>
<dbReference type="SUPFAM" id="SSF56954">
    <property type="entry name" value="Outer membrane efflux proteins (OEP)"/>
    <property type="match status" value="1"/>
</dbReference>
<evidence type="ECO:0000256" key="5">
    <source>
        <dbReference type="ARBA" id="ARBA00022692"/>
    </source>
</evidence>
<feature type="signal peptide" evidence="8">
    <location>
        <begin position="1"/>
        <end position="30"/>
    </location>
</feature>
<dbReference type="GO" id="GO:0009279">
    <property type="term" value="C:cell outer membrane"/>
    <property type="evidence" value="ECO:0007669"/>
    <property type="project" value="UniProtKB-SubCell"/>
</dbReference>
<comment type="similarity">
    <text evidence="2">Belongs to the outer membrane factor (OMF) (TC 1.B.17) family.</text>
</comment>
<dbReference type="InterPro" id="IPR003423">
    <property type="entry name" value="OMP_efflux"/>
</dbReference>
<evidence type="ECO:0000313" key="10">
    <source>
        <dbReference type="Proteomes" id="UP000027341"/>
    </source>
</evidence>
<comment type="subcellular location">
    <subcellularLocation>
        <location evidence="1">Cell outer membrane</location>
    </subcellularLocation>
</comment>
<feature type="chain" id="PRO_5001636128" evidence="8">
    <location>
        <begin position="31"/>
        <end position="467"/>
    </location>
</feature>
<evidence type="ECO:0000256" key="1">
    <source>
        <dbReference type="ARBA" id="ARBA00004442"/>
    </source>
</evidence>
<dbReference type="GO" id="GO:1990281">
    <property type="term" value="C:efflux pump complex"/>
    <property type="evidence" value="ECO:0007669"/>
    <property type="project" value="TreeGrafter"/>
</dbReference>
<gene>
    <name evidence="9" type="ORF">EI16_09375</name>
</gene>
<protein>
    <submittedName>
        <fullName evidence="9">Transporter</fullName>
    </submittedName>
</protein>
<evidence type="ECO:0000256" key="7">
    <source>
        <dbReference type="ARBA" id="ARBA00023237"/>
    </source>
</evidence>
<dbReference type="RefSeq" id="WP_029912681.1">
    <property type="nucleotide sequence ID" value="NZ_AP020335.1"/>
</dbReference>
<dbReference type="InterPro" id="IPR051906">
    <property type="entry name" value="TolC-like"/>
</dbReference>
<keyword evidence="6" id="KW-0472">Membrane</keyword>
<evidence type="ECO:0000256" key="3">
    <source>
        <dbReference type="ARBA" id="ARBA00022448"/>
    </source>
</evidence>
<keyword evidence="7" id="KW-0998">Cell outer membrane</keyword>
<keyword evidence="10" id="KW-1185">Reference proteome</keyword>
<dbReference type="Proteomes" id="UP000027341">
    <property type="component" value="Unassembled WGS sequence"/>
</dbReference>
<keyword evidence="4" id="KW-1134">Transmembrane beta strand</keyword>
<evidence type="ECO:0000256" key="8">
    <source>
        <dbReference type="SAM" id="SignalP"/>
    </source>
</evidence>
<organism evidence="9 10">
    <name type="scientific">Hydrogenovibrio marinus</name>
    <dbReference type="NCBI Taxonomy" id="28885"/>
    <lineage>
        <taxon>Bacteria</taxon>
        <taxon>Pseudomonadati</taxon>
        <taxon>Pseudomonadota</taxon>
        <taxon>Gammaproteobacteria</taxon>
        <taxon>Thiotrichales</taxon>
        <taxon>Piscirickettsiaceae</taxon>
        <taxon>Hydrogenovibrio</taxon>
    </lineage>
</organism>
<dbReference type="STRING" id="28885.EI16_09375"/>
<evidence type="ECO:0000256" key="2">
    <source>
        <dbReference type="ARBA" id="ARBA00007613"/>
    </source>
</evidence>